<dbReference type="GO" id="GO:0016020">
    <property type="term" value="C:membrane"/>
    <property type="evidence" value="ECO:0007669"/>
    <property type="project" value="InterPro"/>
</dbReference>
<reference evidence="2" key="1">
    <citation type="submission" date="2021-02" db="EMBL/GenBank/DDBJ databases">
        <authorList>
            <person name="Dougan E. K."/>
            <person name="Rhodes N."/>
            <person name="Thang M."/>
            <person name="Chan C."/>
        </authorList>
    </citation>
    <scope>NUCLEOTIDE SEQUENCE</scope>
</reference>
<feature type="transmembrane region" description="Helical" evidence="1">
    <location>
        <begin position="179"/>
        <end position="200"/>
    </location>
</feature>
<keyword evidence="1" id="KW-0812">Transmembrane</keyword>
<dbReference type="OMA" id="DYDHIET"/>
<evidence type="ECO:0000256" key="1">
    <source>
        <dbReference type="SAM" id="Phobius"/>
    </source>
</evidence>
<comment type="caution">
    <text evidence="2">The sequence shown here is derived from an EMBL/GenBank/DDBJ whole genome shotgun (WGS) entry which is preliminary data.</text>
</comment>
<name>A0A813H4Y8_POLGL</name>
<dbReference type="GO" id="GO:0006506">
    <property type="term" value="P:GPI anchor biosynthetic process"/>
    <property type="evidence" value="ECO:0007669"/>
    <property type="project" value="InterPro"/>
</dbReference>
<dbReference type="OrthoDB" id="70250at2759"/>
<accession>A0A813H4Y8</accession>
<feature type="transmembrane region" description="Helical" evidence="1">
    <location>
        <begin position="284"/>
        <end position="303"/>
    </location>
</feature>
<dbReference type="PANTHER" id="PTHR21329:SF3">
    <property type="entry name" value="PHOSPHATIDYLINOSITOL N-ACETYLGLUCOSAMINYLTRANSFERASE SUBUNIT Q"/>
    <property type="match status" value="1"/>
</dbReference>
<dbReference type="AlphaFoldDB" id="A0A813H4Y8"/>
<dbReference type="InterPro" id="IPR007720">
    <property type="entry name" value="PigQ/GPI1"/>
</dbReference>
<evidence type="ECO:0000313" key="3">
    <source>
        <dbReference type="Proteomes" id="UP000654075"/>
    </source>
</evidence>
<keyword evidence="1" id="KW-1133">Transmembrane helix</keyword>
<dbReference type="EMBL" id="CAJNNV010030524">
    <property type="protein sequence ID" value="CAE8632798.1"/>
    <property type="molecule type" value="Genomic_DNA"/>
</dbReference>
<gene>
    <name evidence="2" type="ORF">PGLA1383_LOCUS48727</name>
</gene>
<dbReference type="Proteomes" id="UP000654075">
    <property type="component" value="Unassembled WGS sequence"/>
</dbReference>
<evidence type="ECO:0008006" key="4">
    <source>
        <dbReference type="Google" id="ProtNLM"/>
    </source>
</evidence>
<keyword evidence="3" id="KW-1185">Reference proteome</keyword>
<dbReference type="Pfam" id="PF05024">
    <property type="entry name" value="Gpi1"/>
    <property type="match status" value="1"/>
</dbReference>
<feature type="transmembrane region" description="Helical" evidence="1">
    <location>
        <begin position="257"/>
        <end position="278"/>
    </location>
</feature>
<feature type="non-terminal residue" evidence="2">
    <location>
        <position position="428"/>
    </location>
</feature>
<protein>
    <recommendedName>
        <fullName evidence="4">Phosphatidylinositol N-acetylglucosaminyltransferase</fullName>
    </recommendedName>
</protein>
<proteinExistence type="predicted"/>
<evidence type="ECO:0000313" key="2">
    <source>
        <dbReference type="EMBL" id="CAE8632798.1"/>
    </source>
</evidence>
<keyword evidence="1" id="KW-0472">Membrane</keyword>
<organism evidence="2 3">
    <name type="scientific">Polarella glacialis</name>
    <name type="common">Dinoflagellate</name>
    <dbReference type="NCBI Taxonomy" id="89957"/>
    <lineage>
        <taxon>Eukaryota</taxon>
        <taxon>Sar</taxon>
        <taxon>Alveolata</taxon>
        <taxon>Dinophyceae</taxon>
        <taxon>Suessiales</taxon>
        <taxon>Suessiaceae</taxon>
        <taxon>Polarella</taxon>
    </lineage>
</organism>
<dbReference type="GO" id="GO:0005783">
    <property type="term" value="C:endoplasmic reticulum"/>
    <property type="evidence" value="ECO:0007669"/>
    <property type="project" value="TreeGrafter"/>
</dbReference>
<dbReference type="PANTHER" id="PTHR21329">
    <property type="entry name" value="PHOSPHATIDYLINOSITOL N-ACETYLGLUCOSAMINYLTRANSFERASE SUBUNIT Q-RELATED"/>
    <property type="match status" value="1"/>
</dbReference>
<sequence length="428" mass="46653">DLKSNAGMSSRAEVGAALRLGSLCALPSWLSAMVLSHWPTSAFLSRKSALFLQCRARLELQGRWIGLLLRAKSQGASGSARLDFFSSVSVVACDMMLGVAACRLLNHTFSAEVLASCSALHHWTYGKALVSLVTWLMGAPADFKLNRELTSFAGGVCMSMFSLWEKCAAELLGPRAGLLVFRAASLLCALGGASLGLALLMDLLSIASLPLFLAYSGISRCWQLFFRSLYTLTLLFRCKKHNVLRSRVDHHNFNLEQLLMGVILLSVIVFLLPSVFMFYAFFAAAWTCVVAVYSLLGMIVFCLSHSPCFPLAVGFVEPLAWNHGLTLSLREGPCAPDGRPSVKRLVQHEVFQLSLRPLRWPGDALQPMLRAWASNSSHLEPQRQHGILAGLASGDAVSLQPLALRSKGDELLAVSWASFLEALQLLRG</sequence>
<feature type="transmembrane region" description="Helical" evidence="1">
    <location>
        <begin position="212"/>
        <end position="236"/>
    </location>
</feature>